<dbReference type="GO" id="GO:0016757">
    <property type="term" value="F:glycosyltransferase activity"/>
    <property type="evidence" value="ECO:0007669"/>
    <property type="project" value="InterPro"/>
</dbReference>
<evidence type="ECO:0000259" key="2">
    <source>
        <dbReference type="Pfam" id="PF13439"/>
    </source>
</evidence>
<feature type="domain" description="Glycosyltransferase subfamily 4-like N-terminal" evidence="2">
    <location>
        <begin position="13"/>
        <end position="166"/>
    </location>
</feature>
<dbReference type="PANTHER" id="PTHR12526:SF638">
    <property type="entry name" value="SPORE COAT PROTEIN SA"/>
    <property type="match status" value="1"/>
</dbReference>
<sequence>MNILVLCLSPGKGGLELYAHHSAQIIEALGHQCITVCSPDSTIFKATNESTKKPTVSLKIFSRLLPLYAALKLARIINANNIDIIHFHWSKDFNVAVFAKLFSTRNVKLIYTRHMAITRYKNDFYHNFLFRHIDRFIVITKQLRNEAIRFLPLQESRIKLLYHGVDQPALKTPSCAKFKITDTSKDYLHVAIFSRIEEGKGQHLLVEAARALKVKNKEIHITVIGHVMDKTYYQNLLASIHQYQLDAQFHFHPFIESASSYMACFDVIALTTHAETFGLVLIEAMQAGVAVIGGNAGGVPEIINDQVTGLLFEPRNVDSLTKKLEYYYDNPDSRKEIAAQGQKFVRANFSEEQHKKILNEILESL</sequence>
<protein>
    <submittedName>
        <fullName evidence="3">Glycosyl transferase, group 1</fullName>
    </submittedName>
</protein>
<accession>A0A3B1A1U4</accession>
<organism evidence="3">
    <name type="scientific">hydrothermal vent metagenome</name>
    <dbReference type="NCBI Taxonomy" id="652676"/>
    <lineage>
        <taxon>unclassified sequences</taxon>
        <taxon>metagenomes</taxon>
        <taxon>ecological metagenomes</taxon>
    </lineage>
</organism>
<dbReference type="InterPro" id="IPR001296">
    <property type="entry name" value="Glyco_trans_1"/>
</dbReference>
<feature type="domain" description="Glycosyl transferase family 1" evidence="1">
    <location>
        <begin position="182"/>
        <end position="343"/>
    </location>
</feature>
<gene>
    <name evidence="3" type="ORF">MNBD_GAMMA23-2253</name>
</gene>
<reference evidence="3" key="1">
    <citation type="submission" date="2018-06" db="EMBL/GenBank/DDBJ databases">
        <authorList>
            <person name="Zhirakovskaya E."/>
        </authorList>
    </citation>
    <scope>NUCLEOTIDE SEQUENCE</scope>
</reference>
<evidence type="ECO:0000313" key="3">
    <source>
        <dbReference type="EMBL" id="VAW98031.1"/>
    </source>
</evidence>
<dbReference type="Gene3D" id="3.40.50.2000">
    <property type="entry name" value="Glycogen Phosphorylase B"/>
    <property type="match status" value="2"/>
</dbReference>
<dbReference type="EMBL" id="UOFT01000064">
    <property type="protein sequence ID" value="VAW98031.1"/>
    <property type="molecule type" value="Genomic_DNA"/>
</dbReference>
<dbReference type="SUPFAM" id="SSF53756">
    <property type="entry name" value="UDP-Glycosyltransferase/glycogen phosphorylase"/>
    <property type="match status" value="1"/>
</dbReference>
<keyword evidence="3" id="KW-0808">Transferase</keyword>
<proteinExistence type="predicted"/>
<name>A0A3B1A1U4_9ZZZZ</name>
<dbReference type="AlphaFoldDB" id="A0A3B1A1U4"/>
<dbReference type="Pfam" id="PF00534">
    <property type="entry name" value="Glycos_transf_1"/>
    <property type="match status" value="1"/>
</dbReference>
<dbReference type="CDD" id="cd03801">
    <property type="entry name" value="GT4_PimA-like"/>
    <property type="match status" value="1"/>
</dbReference>
<dbReference type="InterPro" id="IPR028098">
    <property type="entry name" value="Glyco_trans_4-like_N"/>
</dbReference>
<evidence type="ECO:0000259" key="1">
    <source>
        <dbReference type="Pfam" id="PF00534"/>
    </source>
</evidence>
<dbReference type="PANTHER" id="PTHR12526">
    <property type="entry name" value="GLYCOSYLTRANSFERASE"/>
    <property type="match status" value="1"/>
</dbReference>
<dbReference type="Pfam" id="PF13439">
    <property type="entry name" value="Glyco_transf_4"/>
    <property type="match status" value="1"/>
</dbReference>